<protein>
    <submittedName>
        <fullName evidence="2">Predicted protein</fullName>
    </submittedName>
</protein>
<organismHost>
    <name type="scientific">Prochlorococcus</name>
    <dbReference type="NCBI Taxonomy" id="1218"/>
</organismHost>
<organism evidence="2 3">
    <name type="scientific">Prochlorococcus phage P-SSM2</name>
    <dbReference type="NCBI Taxonomy" id="268746"/>
    <lineage>
        <taxon>Viruses</taxon>
        <taxon>Duplodnaviria</taxon>
        <taxon>Heunggongvirae</taxon>
        <taxon>Uroviricota</taxon>
        <taxon>Caudoviricetes</taxon>
        <taxon>Pantevenvirales</taxon>
        <taxon>Kyanoviridae</taxon>
        <taxon>Salacisavirus</taxon>
        <taxon>Salacisavirus pssm2</taxon>
    </lineage>
</organism>
<gene>
    <name evidence="2" type="ORF">PCMG_00234</name>
</gene>
<sequence length="44" mass="5207">MFSSFVEWIGENMNTLALFSWVIFLPIGFMTIDAPRNPEKYKHK</sequence>
<accession>D1LW51</accession>
<evidence type="ECO:0000313" key="2">
    <source>
        <dbReference type="EMBL" id="ACY76110.1"/>
    </source>
</evidence>
<reference evidence="2 3" key="1">
    <citation type="submission" date="2009-10" db="EMBL/GenBank/DDBJ databases">
        <title>The Genome Sequence of Prochlorococcus phage P-SSM2.</title>
        <authorList>
            <consortium name="The Broad Institute Genome Sequencing Platform"/>
            <person name="Henn M.R."/>
            <person name="Sullivan M.S."/>
            <person name="Osburne M.S."/>
            <person name="Levin J."/>
            <person name="Malboeuf C."/>
            <person name="Casali M."/>
            <person name="Russ C."/>
            <person name="Lennon N."/>
            <person name="Chapman S.B."/>
            <person name="Erlich R."/>
            <person name="Young S.K."/>
            <person name="Koehrsen M."/>
            <person name="Yandava C."/>
            <person name="Zeng Q."/>
            <person name="Alvarado L."/>
            <person name="Anderson S."/>
            <person name="Berlin A."/>
            <person name="Borenstein D."/>
            <person name="Chen Z."/>
            <person name="Engels R."/>
            <person name="Freedman E."/>
            <person name="Gellesch M."/>
            <person name="Goldberg J."/>
            <person name="Green L."/>
            <person name="Griggs A."/>
            <person name="Gujja S."/>
            <person name="Heilman E.R."/>
            <person name="Heiman D."/>
            <person name="Hepburn T."/>
            <person name="Howarth C."/>
            <person name="Jen D."/>
            <person name="Larson L."/>
            <person name="Lewis B."/>
            <person name="Mehta T."/>
            <person name="Park D."/>
            <person name="Pearson M."/>
            <person name="Richards J."/>
            <person name="Rizzolo K."/>
            <person name="Roberts A."/>
            <person name="Ryan E."/>
            <person name="Saif S."/>
            <person name="Shea T."/>
            <person name="Shenoy N."/>
            <person name="Sisk P."/>
            <person name="Stolte C."/>
            <person name="Sykes S."/>
            <person name="Walk T."/>
            <person name="White J."/>
            <person name="Yu Q."/>
            <person name="Coleman M.L."/>
            <person name="Huang K.H."/>
            <person name="Weigele P.R."/>
            <person name="DeFrancesco A.S."/>
            <person name="Kern S.E."/>
            <person name="Thompson L.R."/>
            <person name="Fu R."/>
            <person name="Hombeck B."/>
            <person name="Chisholm S.W."/>
            <person name="Haas B."/>
            <person name="Nusbaum C."/>
            <person name="Birren B."/>
        </authorList>
    </citation>
    <scope>NUCLEOTIDE SEQUENCE [LARGE SCALE GENOMIC DNA]</scope>
    <source>
        <strain evidence="2">P-SSM2</strain>
    </source>
</reference>
<keyword evidence="1" id="KW-0472">Membrane</keyword>
<proteinExistence type="predicted"/>
<feature type="transmembrane region" description="Helical" evidence="1">
    <location>
        <begin position="15"/>
        <end position="34"/>
    </location>
</feature>
<dbReference type="EMBL" id="GU071092">
    <property type="protein sequence ID" value="ACY76110.1"/>
    <property type="molecule type" value="Genomic_DNA"/>
</dbReference>
<evidence type="ECO:0000313" key="3">
    <source>
        <dbReference type="Proteomes" id="UP000013923"/>
    </source>
</evidence>
<evidence type="ECO:0000256" key="1">
    <source>
        <dbReference type="SAM" id="Phobius"/>
    </source>
</evidence>
<dbReference type="Proteomes" id="UP000013923">
    <property type="component" value="Genome"/>
</dbReference>
<keyword evidence="1" id="KW-1133">Transmembrane helix</keyword>
<name>D1LW51_BPPRM</name>
<keyword evidence="1" id="KW-0812">Transmembrane</keyword>